<gene>
    <name evidence="5" type="ordered locus">Ndas_0314</name>
</gene>
<dbReference type="InterPro" id="IPR013520">
    <property type="entry name" value="Ribonucl_H"/>
</dbReference>
<dbReference type="AlphaFoldDB" id="D7AVA1"/>
<keyword evidence="1" id="KW-0540">Nuclease</keyword>
<dbReference type="GO" id="GO:0003676">
    <property type="term" value="F:nucleic acid binding"/>
    <property type="evidence" value="ECO:0007669"/>
    <property type="project" value="InterPro"/>
</dbReference>
<dbReference type="KEGG" id="nda:Ndas_0314"/>
<dbReference type="NCBIfam" id="NF005927">
    <property type="entry name" value="PRK07942.1"/>
    <property type="match status" value="1"/>
</dbReference>
<dbReference type="InterPro" id="IPR012337">
    <property type="entry name" value="RNaseH-like_sf"/>
</dbReference>
<dbReference type="Proteomes" id="UP000002219">
    <property type="component" value="Chromosome 1"/>
</dbReference>
<evidence type="ECO:0000256" key="2">
    <source>
        <dbReference type="ARBA" id="ARBA00022801"/>
    </source>
</evidence>
<dbReference type="STRING" id="446468.Ndas_0314"/>
<keyword evidence="6" id="KW-1185">Reference proteome</keyword>
<sequence>MGTSRPGKVPMTWHTRPMAAFDTESTGLDLANDRIVTAALWRIDPAARTKEVTTWLIDPGIDIPQEATDIHHITTEHAREHGRPAAEAVPEIGAALEKAAADGVPVVVYNAPYDLGLLSAELRRHDAGARFDGTLRVLDPLVIDKRFDTFRRGSRKLVDVCAHHGVRLDAEQAHGAAADALAAARLAWKLAAAHPELAAMDIDDLHAAQAVWKAEQAASFQDYLRRRDPEAVVDGSWPLPGPA</sequence>
<evidence type="ECO:0000313" key="5">
    <source>
        <dbReference type="EMBL" id="ADH65762.1"/>
    </source>
</evidence>
<name>D7AVA1_NOCDD</name>
<dbReference type="CDD" id="cd06127">
    <property type="entry name" value="DEDDh"/>
    <property type="match status" value="1"/>
</dbReference>
<evidence type="ECO:0000313" key="6">
    <source>
        <dbReference type="Proteomes" id="UP000002219"/>
    </source>
</evidence>
<reference evidence="5 6" key="1">
    <citation type="journal article" date="2010" name="Stand. Genomic Sci.">
        <title>Complete genome sequence of Nocardiopsis dassonvillei type strain (IMRU 509).</title>
        <authorList>
            <person name="Sun H."/>
            <person name="Lapidus A."/>
            <person name="Nolan M."/>
            <person name="Lucas S."/>
            <person name="Del Rio T.G."/>
            <person name="Tice H."/>
            <person name="Cheng J.F."/>
            <person name="Tapia R."/>
            <person name="Han C."/>
            <person name="Goodwin L."/>
            <person name="Pitluck S."/>
            <person name="Pagani I."/>
            <person name="Ivanova N."/>
            <person name="Mavromatis K."/>
            <person name="Mikhailova N."/>
            <person name="Pati A."/>
            <person name="Chen A."/>
            <person name="Palaniappan K."/>
            <person name="Land M."/>
            <person name="Hauser L."/>
            <person name="Chang Y.J."/>
            <person name="Jeffries C.D."/>
            <person name="Djao O.D."/>
            <person name="Rohde M."/>
            <person name="Sikorski J."/>
            <person name="Goker M."/>
            <person name="Woyke T."/>
            <person name="Bristow J."/>
            <person name="Eisen J.A."/>
            <person name="Markowitz V."/>
            <person name="Hugenholtz P."/>
            <person name="Kyrpides N.C."/>
            <person name="Klenk H.P."/>
        </authorList>
    </citation>
    <scope>NUCLEOTIDE SEQUENCE [LARGE SCALE GENOMIC DNA]</scope>
    <source>
        <strain evidence="6">ATCC 23218 / DSM 43111 / CIP 107115 / JCM 7437 / KCTC 9190 / NBRC 14626 / NCTC 10488 / NRRL B-5397 / IMRU 509</strain>
    </source>
</reference>
<proteinExistence type="predicted"/>
<dbReference type="SUPFAM" id="SSF53098">
    <property type="entry name" value="Ribonuclease H-like"/>
    <property type="match status" value="1"/>
</dbReference>
<dbReference type="PANTHER" id="PTHR30231">
    <property type="entry name" value="DNA POLYMERASE III SUBUNIT EPSILON"/>
    <property type="match status" value="1"/>
</dbReference>
<evidence type="ECO:0000259" key="4">
    <source>
        <dbReference type="SMART" id="SM00479"/>
    </source>
</evidence>
<dbReference type="Pfam" id="PF00929">
    <property type="entry name" value="RNase_T"/>
    <property type="match status" value="1"/>
</dbReference>
<dbReference type="InterPro" id="IPR036397">
    <property type="entry name" value="RNaseH_sf"/>
</dbReference>
<dbReference type="GO" id="GO:0005829">
    <property type="term" value="C:cytosol"/>
    <property type="evidence" value="ECO:0007669"/>
    <property type="project" value="TreeGrafter"/>
</dbReference>
<dbReference type="PANTHER" id="PTHR30231:SF4">
    <property type="entry name" value="PROTEIN NEN2"/>
    <property type="match status" value="1"/>
</dbReference>
<keyword evidence="2" id="KW-0378">Hydrolase</keyword>
<dbReference type="GO" id="GO:0008408">
    <property type="term" value="F:3'-5' exonuclease activity"/>
    <property type="evidence" value="ECO:0007669"/>
    <property type="project" value="TreeGrafter"/>
</dbReference>
<evidence type="ECO:0000256" key="1">
    <source>
        <dbReference type="ARBA" id="ARBA00022722"/>
    </source>
</evidence>
<dbReference type="Gene3D" id="3.30.420.10">
    <property type="entry name" value="Ribonuclease H-like superfamily/Ribonuclease H"/>
    <property type="match status" value="1"/>
</dbReference>
<dbReference type="eggNOG" id="COG0847">
    <property type="taxonomic scope" value="Bacteria"/>
</dbReference>
<protein>
    <submittedName>
        <fullName evidence="5">Exonuclease RNase T and DNA polymerase III</fullName>
    </submittedName>
</protein>
<dbReference type="HOGENOM" id="CLU_047806_5_0_11"/>
<dbReference type="SMART" id="SM00479">
    <property type="entry name" value="EXOIII"/>
    <property type="match status" value="1"/>
</dbReference>
<dbReference type="EMBL" id="CP002040">
    <property type="protein sequence ID" value="ADH65762.1"/>
    <property type="molecule type" value="Genomic_DNA"/>
</dbReference>
<organism evidence="5 6">
    <name type="scientific">Nocardiopsis dassonvillei (strain ATCC 23218 / DSM 43111 / CIP 107115 / JCM 7437 / KCTC 9190 / NBRC 14626 / NCTC 10488 / NRRL B-5397 / IMRU 509)</name>
    <name type="common">Actinomadura dassonvillei</name>
    <dbReference type="NCBI Taxonomy" id="446468"/>
    <lineage>
        <taxon>Bacteria</taxon>
        <taxon>Bacillati</taxon>
        <taxon>Actinomycetota</taxon>
        <taxon>Actinomycetes</taxon>
        <taxon>Streptosporangiales</taxon>
        <taxon>Nocardiopsidaceae</taxon>
        <taxon>Nocardiopsis</taxon>
    </lineage>
</organism>
<accession>D7AVA1</accession>
<feature type="domain" description="Exonuclease" evidence="4">
    <location>
        <begin position="17"/>
        <end position="196"/>
    </location>
</feature>
<evidence type="ECO:0000256" key="3">
    <source>
        <dbReference type="ARBA" id="ARBA00022839"/>
    </source>
</evidence>
<keyword evidence="3 5" id="KW-0269">Exonuclease</keyword>